<keyword evidence="3" id="KW-1185">Reference proteome</keyword>
<evidence type="ECO:0000313" key="2">
    <source>
        <dbReference type="EMBL" id="USP79171.1"/>
    </source>
</evidence>
<protein>
    <submittedName>
        <fullName evidence="2">Uncharacterized protein</fullName>
    </submittedName>
</protein>
<gene>
    <name evidence="2" type="ORF">yc1106_06445</name>
</gene>
<dbReference type="SUPFAM" id="SSF51197">
    <property type="entry name" value="Clavaminate synthase-like"/>
    <property type="match status" value="1"/>
</dbReference>
<reference evidence="2" key="1">
    <citation type="submission" date="2021-12" db="EMBL/GenBank/DDBJ databases">
        <title>Curvularia clavata genome.</title>
        <authorList>
            <person name="Cao Y."/>
        </authorList>
    </citation>
    <scope>NUCLEOTIDE SEQUENCE</scope>
    <source>
        <strain evidence="2">Yc1106</strain>
    </source>
</reference>
<proteinExistence type="predicted"/>
<dbReference type="VEuPathDB" id="FungiDB:yc1106_06445"/>
<dbReference type="OrthoDB" id="4588818at2759"/>
<evidence type="ECO:0000313" key="3">
    <source>
        <dbReference type="Proteomes" id="UP001056012"/>
    </source>
</evidence>
<name>A0A9Q8ZBI3_CURCL</name>
<sequence length="799" mass="89555">MAELDDQTESLVQQLYDAWSTHADPTSYLHLRDQLLSRRERVDTCIATLKTVITIACPQINETERYFDPKWEELFALAESIESSAEQEDGNAGKRKRSYNEVHRLRNLAIVSALWSPSVVRHYGWNTAAQGCLRLLKTCALRFPDFGKQFCPYINRVLLDRHCEAITSGHLKTLNEAPLQCYRDLNIVIGSNVIPDLETEELWVTSANGAVPVDSNGRLLKDVRPYHFQQYLLRRDRYGMLVARGECQDPPMITNQQSNFSLAPTTFEEFLAQEDGFLATVPGSTISSVNMFTPPGMDSFLDALTFNYQPEPLSYGLNDASTMTFPSDHAVDLALTPNDTPASDNTSSSDVAELYHAESNQTSGMSSGTSTKSRKRSQGDDAASLSRNMKAVRLPASPANSRALVGAPASPSKGKSTMEDELRDKYNKMLSKYIQRLSAEAMSGHHERRVRAQWLASDTKWARIWQLSGSKGLLPGTAPSKADCDVLYCSADDMLEAARSGEVFQKPVVIKESFSDADMHNYERFLSLLEDASSSDEQVEVRCLDVKHSMHESLGKFTAYLRSHRELLDGLWMSTARSVAKCHRPLFTMLNRFRLLESLSEGLNNHSSNSAPSPLLKAMSVSFNTISFPGAFSGASLSTPAGSWQRNLSGVKLWVFVPEAEVPLDELTSLTNEENVWLPRGKQRLVVLEENDVLFVPPGLQLVQAWHTPTICLTEQAMLWDDLSILPIVESIHWCRKKQVMQDDRVAQQLFRIINSLDCLLREQPDRFRGNMGRDEFIGRFREASQSLLASCSNLGRKQ</sequence>
<evidence type="ECO:0000256" key="1">
    <source>
        <dbReference type="SAM" id="MobiDB-lite"/>
    </source>
</evidence>
<organism evidence="2 3">
    <name type="scientific">Curvularia clavata</name>
    <dbReference type="NCBI Taxonomy" id="95742"/>
    <lineage>
        <taxon>Eukaryota</taxon>
        <taxon>Fungi</taxon>
        <taxon>Dikarya</taxon>
        <taxon>Ascomycota</taxon>
        <taxon>Pezizomycotina</taxon>
        <taxon>Dothideomycetes</taxon>
        <taxon>Pleosporomycetidae</taxon>
        <taxon>Pleosporales</taxon>
        <taxon>Pleosporineae</taxon>
        <taxon>Pleosporaceae</taxon>
        <taxon>Curvularia</taxon>
    </lineage>
</organism>
<dbReference type="AlphaFoldDB" id="A0A9Q8ZBI3"/>
<dbReference type="Proteomes" id="UP001056012">
    <property type="component" value="Chromosome 4"/>
</dbReference>
<dbReference type="EMBL" id="CP089277">
    <property type="protein sequence ID" value="USP79171.1"/>
    <property type="molecule type" value="Genomic_DNA"/>
</dbReference>
<accession>A0A9Q8ZBI3</accession>
<feature type="region of interest" description="Disordered" evidence="1">
    <location>
        <begin position="357"/>
        <end position="419"/>
    </location>
</feature>